<dbReference type="InterPro" id="IPR039786">
    <property type="entry name" value="EFR3"/>
</dbReference>
<dbReference type="Proteomes" id="UP000504637">
    <property type="component" value="Unplaced"/>
</dbReference>
<dbReference type="GO" id="GO:0005886">
    <property type="term" value="C:plasma membrane"/>
    <property type="evidence" value="ECO:0007669"/>
    <property type="project" value="TreeGrafter"/>
</dbReference>
<evidence type="ECO:0000313" key="4">
    <source>
        <dbReference type="RefSeq" id="XP_033465007.1"/>
    </source>
</evidence>
<reference evidence="4" key="1">
    <citation type="submission" date="2020-01" db="EMBL/GenBank/DDBJ databases">
        <authorList>
            <consortium name="DOE Joint Genome Institute"/>
            <person name="Haridas S."/>
            <person name="Albert R."/>
            <person name="Binder M."/>
            <person name="Bloem J."/>
            <person name="Labutti K."/>
            <person name="Salamov A."/>
            <person name="Andreopoulos B."/>
            <person name="Baker S.E."/>
            <person name="Barry K."/>
            <person name="Bills G."/>
            <person name="Bluhm B.H."/>
            <person name="Cannon C."/>
            <person name="Castanera R."/>
            <person name="Culley D.E."/>
            <person name="Daum C."/>
            <person name="Ezra D."/>
            <person name="Gonzalez J.B."/>
            <person name="Henrissat B."/>
            <person name="Kuo A."/>
            <person name="Liang C."/>
            <person name="Lipzen A."/>
            <person name="Lutzoni F."/>
            <person name="Magnuson J."/>
            <person name="Mondo S."/>
            <person name="Nolan M."/>
            <person name="Ohm R."/>
            <person name="Pangilinan J."/>
            <person name="Park H.-J."/>
            <person name="Ramirez L."/>
            <person name="Alfaro M."/>
            <person name="Sun H."/>
            <person name="Tritt A."/>
            <person name="Yoshinaga Y."/>
            <person name="Zwiers L.-H."/>
            <person name="Turgeon B.G."/>
            <person name="Goodwin S.B."/>
            <person name="Spatafora J.W."/>
            <person name="Crous P.W."/>
            <person name="Grigoriev I.V."/>
        </authorList>
    </citation>
    <scope>NUCLEOTIDE SEQUENCE</scope>
    <source>
        <strain evidence="4">CBS 342.82</strain>
    </source>
</reference>
<dbReference type="PANTHER" id="PTHR47766">
    <property type="entry name" value="PROTEIN EFR3"/>
    <property type="match status" value="1"/>
</dbReference>
<evidence type="ECO:0000256" key="1">
    <source>
        <dbReference type="ARBA" id="ARBA00010216"/>
    </source>
</evidence>
<sequence>MPNTHLPGHLDSARQKLRPKHQLLVLKCYPRLPKNSAADVVPNGSELSYLLFYASTRRTKLQKLGAFLEQKTAADVWRYQSARVLVTLQILNALLEHKVISKAKGFSLIAPSVLRIIREIITSTNDISLIEASVGTWDAVCQHQDHATLAADVSYRTLFEENVALYASLAKNSTKKLGKSTQPVARHDATRLRKAGVTAIKCLFQPVEPGTWWTAHLDATLPAVISNLRHDEATYLEHIQSLSDKSEDDDKVKSLTRRMSVAASRTFSGLQEAAESDPRAAEGTAQDADNLEEEEVGVLAISCLRAIFQTQNRAQTRGAAMVFLKYVSDEQERLSPRPATEELVGLPFTEWATTIFRMITSWTPVQERFILLITAVETLRQSPLQNTDLRANLLFADLIDAVLRSQLNLIGLSVMDVLLGLLDQLGRLAAISTSSTEHAPIASSLLKQRLQSCIADLATHVYYSDQITDMISTIIARIKPDAIPSGQTSPPSE</sequence>
<dbReference type="RefSeq" id="XP_033465007.1">
    <property type="nucleotide sequence ID" value="XM_033600649.1"/>
</dbReference>
<evidence type="ECO:0000256" key="2">
    <source>
        <dbReference type="SAM" id="MobiDB-lite"/>
    </source>
</evidence>
<dbReference type="PANTHER" id="PTHR47766:SF1">
    <property type="entry name" value="PROTEIN EFR3"/>
    <property type="match status" value="1"/>
</dbReference>
<proteinExistence type="inferred from homology"/>
<dbReference type="InterPro" id="IPR049150">
    <property type="entry name" value="EFR3_HEAT-like_rpt"/>
</dbReference>
<keyword evidence="3" id="KW-1185">Reference proteome</keyword>
<feature type="non-terminal residue" evidence="4">
    <location>
        <position position="493"/>
    </location>
</feature>
<dbReference type="OrthoDB" id="19232at2759"/>
<dbReference type="GeneID" id="54358449"/>
<reference evidence="4" key="2">
    <citation type="submission" date="2020-04" db="EMBL/GenBank/DDBJ databases">
        <authorList>
            <consortium name="NCBI Genome Project"/>
        </authorList>
    </citation>
    <scope>NUCLEOTIDE SEQUENCE</scope>
    <source>
        <strain evidence="4">CBS 342.82</strain>
    </source>
</reference>
<protein>
    <submittedName>
        <fullName evidence="4">Uncharacterized protein</fullName>
    </submittedName>
</protein>
<reference evidence="4" key="3">
    <citation type="submission" date="2025-08" db="UniProtKB">
        <authorList>
            <consortium name="RefSeq"/>
        </authorList>
    </citation>
    <scope>IDENTIFICATION</scope>
    <source>
        <strain evidence="4">CBS 342.82</strain>
    </source>
</reference>
<organism evidence="4">
    <name type="scientific">Dissoconium aciculare CBS 342.82</name>
    <dbReference type="NCBI Taxonomy" id="1314786"/>
    <lineage>
        <taxon>Eukaryota</taxon>
        <taxon>Fungi</taxon>
        <taxon>Dikarya</taxon>
        <taxon>Ascomycota</taxon>
        <taxon>Pezizomycotina</taxon>
        <taxon>Dothideomycetes</taxon>
        <taxon>Dothideomycetidae</taxon>
        <taxon>Mycosphaerellales</taxon>
        <taxon>Dissoconiaceae</taxon>
        <taxon>Dissoconium</taxon>
    </lineage>
</organism>
<dbReference type="AlphaFoldDB" id="A0A6J3MJ81"/>
<dbReference type="GO" id="GO:0072659">
    <property type="term" value="P:protein localization to plasma membrane"/>
    <property type="evidence" value="ECO:0007669"/>
    <property type="project" value="InterPro"/>
</dbReference>
<accession>A0A6J3MJ81</accession>
<comment type="similarity">
    <text evidence="1">Belongs to the EFR3 family.</text>
</comment>
<feature type="region of interest" description="Disordered" evidence="2">
    <location>
        <begin position="267"/>
        <end position="289"/>
    </location>
</feature>
<gene>
    <name evidence="4" type="ORF">K489DRAFT_309655</name>
</gene>
<name>A0A6J3MJ81_9PEZI</name>
<evidence type="ECO:0000313" key="3">
    <source>
        <dbReference type="Proteomes" id="UP000504637"/>
    </source>
</evidence>
<dbReference type="Pfam" id="PF21072">
    <property type="entry name" value="EFR3"/>
    <property type="match status" value="2"/>
</dbReference>